<reference evidence="1" key="1">
    <citation type="submission" date="2019-07" db="EMBL/GenBank/DDBJ databases">
        <authorList>
            <person name="Dittberner H."/>
        </authorList>
    </citation>
    <scope>NUCLEOTIDE SEQUENCE [LARGE SCALE GENOMIC DNA]</scope>
</reference>
<evidence type="ECO:0000313" key="2">
    <source>
        <dbReference type="Proteomes" id="UP000489600"/>
    </source>
</evidence>
<gene>
    <name evidence="1" type="ORF">ANE_LOCUS7994</name>
</gene>
<dbReference type="AlphaFoldDB" id="A0A565B9G2"/>
<dbReference type="GO" id="GO:0005886">
    <property type="term" value="C:plasma membrane"/>
    <property type="evidence" value="ECO:0007669"/>
    <property type="project" value="TreeGrafter"/>
</dbReference>
<dbReference type="SUPFAM" id="SSF81660">
    <property type="entry name" value="Metal cation-transporting ATPase, ATP-binding domain N"/>
    <property type="match status" value="1"/>
</dbReference>
<dbReference type="GO" id="GO:0140326">
    <property type="term" value="F:ATPase-coupled intramembrane lipid transporter activity"/>
    <property type="evidence" value="ECO:0007669"/>
    <property type="project" value="TreeGrafter"/>
</dbReference>
<dbReference type="GO" id="GO:0000166">
    <property type="term" value="F:nucleotide binding"/>
    <property type="evidence" value="ECO:0007669"/>
    <property type="project" value="InterPro"/>
</dbReference>
<dbReference type="Proteomes" id="UP000489600">
    <property type="component" value="Unassembled WGS sequence"/>
</dbReference>
<organism evidence="1 2">
    <name type="scientific">Arabis nemorensis</name>
    <dbReference type="NCBI Taxonomy" id="586526"/>
    <lineage>
        <taxon>Eukaryota</taxon>
        <taxon>Viridiplantae</taxon>
        <taxon>Streptophyta</taxon>
        <taxon>Embryophyta</taxon>
        <taxon>Tracheophyta</taxon>
        <taxon>Spermatophyta</taxon>
        <taxon>Magnoliopsida</taxon>
        <taxon>eudicotyledons</taxon>
        <taxon>Gunneridae</taxon>
        <taxon>Pentapetalae</taxon>
        <taxon>rosids</taxon>
        <taxon>malvids</taxon>
        <taxon>Brassicales</taxon>
        <taxon>Brassicaceae</taxon>
        <taxon>Arabideae</taxon>
        <taxon>Arabis</taxon>
    </lineage>
</organism>
<dbReference type="Gene3D" id="3.40.1110.10">
    <property type="entry name" value="Calcium-transporting ATPase, cytoplasmic domain N"/>
    <property type="match status" value="1"/>
</dbReference>
<evidence type="ECO:0000313" key="1">
    <source>
        <dbReference type="EMBL" id="VVA97549.1"/>
    </source>
</evidence>
<dbReference type="PANTHER" id="PTHR24092">
    <property type="entry name" value="PROBABLE PHOSPHOLIPID-TRANSPORTING ATPASE"/>
    <property type="match status" value="1"/>
</dbReference>
<dbReference type="Pfam" id="PF13246">
    <property type="entry name" value="Cation_ATPase"/>
    <property type="match status" value="1"/>
</dbReference>
<comment type="caution">
    <text evidence="1">The sequence shown here is derived from an EMBL/GenBank/DDBJ whole genome shotgun (WGS) entry which is preliminary data.</text>
</comment>
<dbReference type="EMBL" id="CABITT030000003">
    <property type="protein sequence ID" value="VVA97549.1"/>
    <property type="molecule type" value="Genomic_DNA"/>
</dbReference>
<dbReference type="PANTHER" id="PTHR24092:SF173">
    <property type="entry name" value="PHOSPHOLIPID-TRANSPORTING ATPASE 7-RELATED"/>
    <property type="match status" value="1"/>
</dbReference>
<dbReference type="OrthoDB" id="377733at2759"/>
<keyword evidence="2" id="KW-1185">Reference proteome</keyword>
<proteinExistence type="predicted"/>
<dbReference type="InterPro" id="IPR023299">
    <property type="entry name" value="ATPase_P-typ_cyto_dom_N"/>
</dbReference>
<name>A0A565B9G2_9BRAS</name>
<protein>
    <submittedName>
        <fullName evidence="1">Uncharacterized protein</fullName>
    </submittedName>
</protein>
<dbReference type="GO" id="GO:0045332">
    <property type="term" value="P:phospholipid translocation"/>
    <property type="evidence" value="ECO:0007669"/>
    <property type="project" value="TreeGrafter"/>
</dbReference>
<accession>A0A565B9G2</accession>
<sequence>MSVIVRDEKGQLLLLCKGADSIIFDRLSKNGKTHLEATSKHLNGYGEAGLRTLALSYRKLDETEYSVWNSEFHKAKTSVGADRDEMLEKLSDMMEKELILVGATAERGMKQISIALINEEKLIIPRPRGCMY</sequence>